<dbReference type="EC" id="2.7.13.3" evidence="3"/>
<dbReference type="Gene3D" id="3.30.565.10">
    <property type="entry name" value="Histidine kinase-like ATPase, C-terminal domain"/>
    <property type="match status" value="1"/>
</dbReference>
<dbReference type="Pfam" id="PF02518">
    <property type="entry name" value="HATPase_c"/>
    <property type="match status" value="1"/>
</dbReference>
<proteinExistence type="predicted"/>
<dbReference type="Pfam" id="PF06580">
    <property type="entry name" value="His_kinase"/>
    <property type="match status" value="1"/>
</dbReference>
<evidence type="ECO:0000256" key="11">
    <source>
        <dbReference type="ARBA" id="ARBA00023136"/>
    </source>
</evidence>
<evidence type="ECO:0000256" key="1">
    <source>
        <dbReference type="ARBA" id="ARBA00000085"/>
    </source>
</evidence>
<dbReference type="Pfam" id="PF00672">
    <property type="entry name" value="HAMP"/>
    <property type="match status" value="1"/>
</dbReference>
<dbReference type="RefSeq" id="WP_171718351.1">
    <property type="nucleotide sequence ID" value="NZ_WHOB01000055.1"/>
</dbReference>
<dbReference type="InterPro" id="IPR003594">
    <property type="entry name" value="HATPase_dom"/>
</dbReference>
<keyword evidence="11 12" id="KW-0472">Membrane</keyword>
<evidence type="ECO:0000313" key="15">
    <source>
        <dbReference type="EMBL" id="NOU80756.1"/>
    </source>
</evidence>
<dbReference type="InterPro" id="IPR036890">
    <property type="entry name" value="HATPase_C_sf"/>
</dbReference>
<evidence type="ECO:0000256" key="5">
    <source>
        <dbReference type="ARBA" id="ARBA00022553"/>
    </source>
</evidence>
<dbReference type="PROSITE" id="PS50885">
    <property type="entry name" value="HAMP"/>
    <property type="match status" value="1"/>
</dbReference>
<feature type="transmembrane region" description="Helical" evidence="12">
    <location>
        <begin position="296"/>
        <end position="315"/>
    </location>
</feature>
<dbReference type="PROSITE" id="PS50109">
    <property type="entry name" value="HIS_KIN"/>
    <property type="match status" value="1"/>
</dbReference>
<reference evidence="15 16" key="1">
    <citation type="submission" date="2019-10" db="EMBL/GenBank/DDBJ databases">
        <title>Description of Paenibacillus terricola sp. nov.</title>
        <authorList>
            <person name="Carlier A."/>
            <person name="Qi S."/>
        </authorList>
    </citation>
    <scope>NUCLEOTIDE SEQUENCE [LARGE SCALE GENOMIC DNA]</scope>
    <source>
        <strain evidence="15 16">LMG 31459</strain>
    </source>
</reference>
<comment type="subcellular location">
    <subcellularLocation>
        <location evidence="2">Cell membrane</location>
        <topology evidence="2">Multi-pass membrane protein</topology>
    </subcellularLocation>
</comment>
<keyword evidence="16" id="KW-1185">Reference proteome</keyword>
<evidence type="ECO:0000256" key="4">
    <source>
        <dbReference type="ARBA" id="ARBA00022475"/>
    </source>
</evidence>
<dbReference type="PRINTS" id="PR00344">
    <property type="entry name" value="BCTRLSENSOR"/>
</dbReference>
<dbReference type="PANTHER" id="PTHR34220:SF7">
    <property type="entry name" value="SENSOR HISTIDINE KINASE YPDA"/>
    <property type="match status" value="1"/>
</dbReference>
<dbReference type="InterPro" id="IPR010559">
    <property type="entry name" value="Sig_transdc_His_kin_internal"/>
</dbReference>
<evidence type="ECO:0000256" key="9">
    <source>
        <dbReference type="ARBA" id="ARBA00022840"/>
    </source>
</evidence>
<keyword evidence="8" id="KW-0418">Kinase</keyword>
<evidence type="ECO:0000256" key="2">
    <source>
        <dbReference type="ARBA" id="ARBA00004651"/>
    </source>
</evidence>
<accession>A0ABX1YIV6</accession>
<dbReference type="SUPFAM" id="SSF55874">
    <property type="entry name" value="ATPase domain of HSP90 chaperone/DNA topoisomerase II/histidine kinase"/>
    <property type="match status" value="1"/>
</dbReference>
<dbReference type="InterPro" id="IPR003660">
    <property type="entry name" value="HAMP_dom"/>
</dbReference>
<evidence type="ECO:0000256" key="3">
    <source>
        <dbReference type="ARBA" id="ARBA00012438"/>
    </source>
</evidence>
<dbReference type="InterPro" id="IPR050640">
    <property type="entry name" value="Bact_2-comp_sensor_kinase"/>
</dbReference>
<evidence type="ECO:0000256" key="6">
    <source>
        <dbReference type="ARBA" id="ARBA00022679"/>
    </source>
</evidence>
<dbReference type="CDD" id="cd06225">
    <property type="entry name" value="HAMP"/>
    <property type="match status" value="1"/>
</dbReference>
<name>A0ABX1YIV6_9BACL</name>
<evidence type="ECO:0000259" key="13">
    <source>
        <dbReference type="PROSITE" id="PS50109"/>
    </source>
</evidence>
<feature type="domain" description="HAMP" evidence="14">
    <location>
        <begin position="317"/>
        <end position="369"/>
    </location>
</feature>
<dbReference type="Gene3D" id="6.10.340.10">
    <property type="match status" value="1"/>
</dbReference>
<dbReference type="SMART" id="SM00387">
    <property type="entry name" value="HATPase_c"/>
    <property type="match status" value="1"/>
</dbReference>
<comment type="catalytic activity">
    <reaction evidence="1">
        <text>ATP + protein L-histidine = ADP + protein N-phospho-L-histidine.</text>
        <dbReference type="EC" id="2.7.13.3"/>
    </reaction>
</comment>
<keyword evidence="7" id="KW-0547">Nucleotide-binding</keyword>
<dbReference type="Proteomes" id="UP000596857">
    <property type="component" value="Unassembled WGS sequence"/>
</dbReference>
<organism evidence="15 16">
    <name type="scientific">Paenibacillus phytohabitans</name>
    <dbReference type="NCBI Taxonomy" id="2654978"/>
    <lineage>
        <taxon>Bacteria</taxon>
        <taxon>Bacillati</taxon>
        <taxon>Bacillota</taxon>
        <taxon>Bacilli</taxon>
        <taxon>Bacillales</taxon>
        <taxon>Paenibacillaceae</taxon>
        <taxon>Paenibacillus</taxon>
    </lineage>
</organism>
<dbReference type="EMBL" id="WHOB01000055">
    <property type="protein sequence ID" value="NOU80756.1"/>
    <property type="molecule type" value="Genomic_DNA"/>
</dbReference>
<evidence type="ECO:0000313" key="16">
    <source>
        <dbReference type="Proteomes" id="UP000596857"/>
    </source>
</evidence>
<feature type="transmembrane region" description="Helical" evidence="12">
    <location>
        <begin position="21"/>
        <end position="38"/>
    </location>
</feature>
<keyword evidence="12" id="KW-1133">Transmembrane helix</keyword>
<evidence type="ECO:0000256" key="10">
    <source>
        <dbReference type="ARBA" id="ARBA00023012"/>
    </source>
</evidence>
<dbReference type="PANTHER" id="PTHR34220">
    <property type="entry name" value="SENSOR HISTIDINE KINASE YPDA"/>
    <property type="match status" value="1"/>
</dbReference>
<dbReference type="SMART" id="SM00304">
    <property type="entry name" value="HAMP"/>
    <property type="match status" value="1"/>
</dbReference>
<keyword evidence="4" id="KW-1003">Cell membrane</keyword>
<protein>
    <recommendedName>
        <fullName evidence="3">histidine kinase</fullName>
        <ecNumber evidence="3">2.7.13.3</ecNumber>
    </recommendedName>
</protein>
<feature type="domain" description="Histidine kinase" evidence="13">
    <location>
        <begin position="479"/>
        <end position="578"/>
    </location>
</feature>
<evidence type="ECO:0000259" key="14">
    <source>
        <dbReference type="PROSITE" id="PS50885"/>
    </source>
</evidence>
<keyword evidence="5" id="KW-0597">Phosphoprotein</keyword>
<sequence length="586" mass="67266">MQRKRTKPVYLPLGYKLLISYLLLVLTPVIGIGSYAYVSSVRSTEEHTRSNLEVAVRQIASNVDYRLKDVVRSTDELYADQTLSRYLTGYHSGWEKYSIMSQYILPRLENAANLPDPEVKLSVYVSNPNVGEFYYNESATGDVRKYSLFHMDRIENEDWYRRLKLHYGSYEWRQVGNDRTDASISYLRPLINYDTLQLNGLIKMTANMKYIFSDAGSGQLGEDSILFIVDNDNRLLFISSRNKVKPDLLPSAASGYIQQPDSYMQIKQPVTNMPASVVAWIPYSSLQKNSQQVRNVTIGICLITLILLFLISLVMSQYFARSFQKLIASLKSFKEGDFHKRMPVQGNDEFAEIGSAFNDMASTIQRLIDEVYVVNLEKKETELQVLHSQMNPHFLYNTFSSISRMAKLGEIDKLHEVIRSLARFYRLTLHRGEMIIPVEQELQIAESYLDIQRIKNVDRIQVAYDIAPEVLESESVKFILQPFVENALEHAWYDDEISLIIRAYREGADMIFEVEDNGLGMKEELIGQILEPAGQGIGYGIRNVDQRIQLQYGKQYGVAIHSSLGEGTLIRLRFPCRPYQSVQDEA</sequence>
<keyword evidence="9" id="KW-0067">ATP-binding</keyword>
<evidence type="ECO:0000256" key="7">
    <source>
        <dbReference type="ARBA" id="ARBA00022741"/>
    </source>
</evidence>
<keyword evidence="10" id="KW-0902">Two-component regulatory system</keyword>
<dbReference type="InterPro" id="IPR005467">
    <property type="entry name" value="His_kinase_dom"/>
</dbReference>
<keyword evidence="6" id="KW-0808">Transferase</keyword>
<gene>
    <name evidence="15" type="ORF">GC101_17985</name>
</gene>
<dbReference type="SUPFAM" id="SSF158472">
    <property type="entry name" value="HAMP domain-like"/>
    <property type="match status" value="1"/>
</dbReference>
<evidence type="ECO:0000256" key="12">
    <source>
        <dbReference type="SAM" id="Phobius"/>
    </source>
</evidence>
<keyword evidence="12" id="KW-0812">Transmembrane</keyword>
<comment type="caution">
    <text evidence="15">The sequence shown here is derived from an EMBL/GenBank/DDBJ whole genome shotgun (WGS) entry which is preliminary data.</text>
</comment>
<evidence type="ECO:0000256" key="8">
    <source>
        <dbReference type="ARBA" id="ARBA00022777"/>
    </source>
</evidence>
<dbReference type="InterPro" id="IPR004358">
    <property type="entry name" value="Sig_transdc_His_kin-like_C"/>
</dbReference>